<protein>
    <recommendedName>
        <fullName evidence="3">DUF3223 domain-containing protein</fullName>
    </recommendedName>
</protein>
<organism evidence="1 2">
    <name type="scientific">Rheinheimera pacifica</name>
    <dbReference type="NCBI Taxonomy" id="173990"/>
    <lineage>
        <taxon>Bacteria</taxon>
        <taxon>Pseudomonadati</taxon>
        <taxon>Pseudomonadota</taxon>
        <taxon>Gammaproteobacteria</taxon>
        <taxon>Chromatiales</taxon>
        <taxon>Chromatiaceae</taxon>
        <taxon>Rheinheimera</taxon>
    </lineage>
</organism>
<dbReference type="RefSeq" id="WP_092796662.1">
    <property type="nucleotide sequence ID" value="NZ_FNXF01000021.1"/>
</dbReference>
<keyword evidence="2" id="KW-1185">Reference proteome</keyword>
<dbReference type="EMBL" id="FNXF01000021">
    <property type="protein sequence ID" value="SEI11420.1"/>
    <property type="molecule type" value="Genomic_DNA"/>
</dbReference>
<dbReference type="Proteomes" id="UP000199371">
    <property type="component" value="Unassembled WGS sequence"/>
</dbReference>
<dbReference type="Gene3D" id="3.10.450.40">
    <property type="match status" value="1"/>
</dbReference>
<name>A0A1H6N935_9GAMM</name>
<sequence length="115" mass="13009">MGKAKPVTIAGRMFTSQGEAQDYFKSQKKELLPEGPIKEGLLFNALKDVYERYCDNSPGYELNGRLITAFSVDFEKRKIGNSWVTHPCYKVHFSNNEIRPFSVDKAVQSVANSTK</sequence>
<evidence type="ECO:0000313" key="1">
    <source>
        <dbReference type="EMBL" id="SEI11420.1"/>
    </source>
</evidence>
<evidence type="ECO:0000313" key="2">
    <source>
        <dbReference type="Proteomes" id="UP000199371"/>
    </source>
</evidence>
<gene>
    <name evidence="1" type="ORF">SAMN05660691_03821</name>
</gene>
<reference evidence="2" key="1">
    <citation type="submission" date="2016-10" db="EMBL/GenBank/DDBJ databases">
        <authorList>
            <person name="Varghese N."/>
            <person name="Submissions S."/>
        </authorList>
    </citation>
    <scope>NUCLEOTIDE SEQUENCE [LARGE SCALE GENOMIC DNA]</scope>
    <source>
        <strain evidence="2">DSM 17616</strain>
    </source>
</reference>
<dbReference type="STRING" id="173990.SAMN05660691_03821"/>
<evidence type="ECO:0008006" key="3">
    <source>
        <dbReference type="Google" id="ProtNLM"/>
    </source>
</evidence>
<proteinExistence type="predicted"/>
<dbReference type="OrthoDB" id="6629441at2"/>
<dbReference type="AlphaFoldDB" id="A0A1H6N935"/>
<accession>A0A1H6N935</accession>